<protein>
    <recommendedName>
        <fullName evidence="1">DUF7745 domain-containing protein</fullName>
    </recommendedName>
</protein>
<dbReference type="PANTHER" id="PTHR48154">
    <property type="entry name" value="PROTEIN, PUTATIVE-RELATED"/>
    <property type="match status" value="1"/>
</dbReference>
<proteinExistence type="predicted"/>
<dbReference type="Pfam" id="PF24924">
    <property type="entry name" value="DUF7745"/>
    <property type="match status" value="1"/>
</dbReference>
<feature type="domain" description="DUF7745" evidence="1">
    <location>
        <begin position="52"/>
        <end position="256"/>
    </location>
</feature>
<dbReference type="InterPro" id="IPR056647">
    <property type="entry name" value="DUF7745"/>
</dbReference>
<organism evidence="2 3">
    <name type="scientific">Mucuna pruriens</name>
    <name type="common">Velvet bean</name>
    <name type="synonym">Dolichos pruriens</name>
    <dbReference type="NCBI Taxonomy" id="157652"/>
    <lineage>
        <taxon>Eukaryota</taxon>
        <taxon>Viridiplantae</taxon>
        <taxon>Streptophyta</taxon>
        <taxon>Embryophyta</taxon>
        <taxon>Tracheophyta</taxon>
        <taxon>Spermatophyta</taxon>
        <taxon>Magnoliopsida</taxon>
        <taxon>eudicotyledons</taxon>
        <taxon>Gunneridae</taxon>
        <taxon>Pentapetalae</taxon>
        <taxon>rosids</taxon>
        <taxon>fabids</taxon>
        <taxon>Fabales</taxon>
        <taxon>Fabaceae</taxon>
        <taxon>Papilionoideae</taxon>
        <taxon>50 kb inversion clade</taxon>
        <taxon>NPAAA clade</taxon>
        <taxon>indigoferoid/millettioid clade</taxon>
        <taxon>Phaseoleae</taxon>
        <taxon>Mucuna</taxon>
    </lineage>
</organism>
<dbReference type="Proteomes" id="UP000257109">
    <property type="component" value="Unassembled WGS sequence"/>
</dbReference>
<feature type="non-terminal residue" evidence="2">
    <location>
        <position position="1"/>
    </location>
</feature>
<evidence type="ECO:0000313" key="3">
    <source>
        <dbReference type="Proteomes" id="UP000257109"/>
    </source>
</evidence>
<dbReference type="OrthoDB" id="1396996at2759"/>
<accession>A0A371E258</accession>
<keyword evidence="3" id="KW-1185">Reference proteome</keyword>
<comment type="caution">
    <text evidence="2">The sequence shown here is derived from an EMBL/GenBank/DDBJ whole genome shotgun (WGS) entry which is preliminary data.</text>
</comment>
<sequence length="257" mass="29639">MAQVFQQIARKPYAHSRGGNTTGLIGSSSTILRCTNPLLHFSRFSTSSYFRGISESEMAKERKNRKGVEGMNRFYLEERLLQLSKDGNWQTIVDVIGLLIYGILLFPHLEDYVDLITMEIFLAKRDKGENPTMAILANTYPLITTNKIVFPIEDFKWSWVKPMSKEQWVKHLSEASKRTIRWYPTWYEQERVILGCGGYPNVPLLGTQGAINYNPELILRQVGYPMTRAPLEEAMTPLMLHGSEAHKEEHHRKIRHA</sequence>
<evidence type="ECO:0000259" key="1">
    <source>
        <dbReference type="Pfam" id="PF24924"/>
    </source>
</evidence>
<dbReference type="AlphaFoldDB" id="A0A371E258"/>
<gene>
    <name evidence="2" type="ORF">CR513_61758</name>
</gene>
<reference evidence="2" key="1">
    <citation type="submission" date="2018-05" db="EMBL/GenBank/DDBJ databases">
        <title>Draft genome of Mucuna pruriens seed.</title>
        <authorList>
            <person name="Nnadi N.E."/>
            <person name="Vos R."/>
            <person name="Hasami M.H."/>
            <person name="Devisetty U.K."/>
            <person name="Aguiy J.C."/>
        </authorList>
    </citation>
    <scope>NUCLEOTIDE SEQUENCE [LARGE SCALE GENOMIC DNA]</scope>
    <source>
        <strain evidence="2">JCA_2017</strain>
    </source>
</reference>
<name>A0A371E258_MUCPR</name>
<dbReference type="PANTHER" id="PTHR48154:SF1">
    <property type="entry name" value="PROTEIN, PUTATIVE-RELATED"/>
    <property type="match status" value="1"/>
</dbReference>
<evidence type="ECO:0000313" key="2">
    <source>
        <dbReference type="EMBL" id="RDX60130.1"/>
    </source>
</evidence>
<dbReference type="EMBL" id="QJKJ01017094">
    <property type="protein sequence ID" value="RDX60130.1"/>
    <property type="molecule type" value="Genomic_DNA"/>
</dbReference>